<dbReference type="OrthoDB" id="1304015at2759"/>
<feature type="region of interest" description="Disordered" evidence="1">
    <location>
        <begin position="79"/>
        <end position="107"/>
    </location>
</feature>
<evidence type="ECO:0000256" key="2">
    <source>
        <dbReference type="SAM" id="Phobius"/>
    </source>
</evidence>
<evidence type="ECO:0000313" key="3">
    <source>
        <dbReference type="EMBL" id="GAV65653.1"/>
    </source>
</evidence>
<feature type="compositionally biased region" description="Pro residues" evidence="1">
    <location>
        <begin position="79"/>
        <end position="93"/>
    </location>
</feature>
<name>A0A1Q3BCY5_CEPFO</name>
<dbReference type="EMBL" id="BDDD01000425">
    <property type="protein sequence ID" value="GAV65653.1"/>
    <property type="molecule type" value="Genomic_DNA"/>
</dbReference>
<evidence type="ECO:0000313" key="4">
    <source>
        <dbReference type="Proteomes" id="UP000187406"/>
    </source>
</evidence>
<proteinExistence type="predicted"/>
<dbReference type="Proteomes" id="UP000187406">
    <property type="component" value="Unassembled WGS sequence"/>
</dbReference>
<dbReference type="PANTHER" id="PTHR38396:SF1">
    <property type="entry name" value="TRANSMEMBRANE PROTEIN"/>
    <property type="match status" value="1"/>
</dbReference>
<keyword evidence="2" id="KW-1133">Transmembrane helix</keyword>
<dbReference type="InParanoid" id="A0A1Q3BCY5"/>
<dbReference type="AlphaFoldDB" id="A0A1Q3BCY5"/>
<sequence length="107" mass="12216">MSKTLQQPPKLYTLSQQMRGRVFVLIFFFWAILTIITPTLILLSESSKTDLDLRGYMTEGMKARKMMADFEKHLDTLITPPPFKPSAPAPAPTPESASRIEKLYQKQ</sequence>
<gene>
    <name evidence="3" type="ORF">CFOL_v3_09167</name>
</gene>
<feature type="transmembrane region" description="Helical" evidence="2">
    <location>
        <begin position="21"/>
        <end position="43"/>
    </location>
</feature>
<organism evidence="3 4">
    <name type="scientific">Cephalotus follicularis</name>
    <name type="common">Albany pitcher plant</name>
    <dbReference type="NCBI Taxonomy" id="3775"/>
    <lineage>
        <taxon>Eukaryota</taxon>
        <taxon>Viridiplantae</taxon>
        <taxon>Streptophyta</taxon>
        <taxon>Embryophyta</taxon>
        <taxon>Tracheophyta</taxon>
        <taxon>Spermatophyta</taxon>
        <taxon>Magnoliopsida</taxon>
        <taxon>eudicotyledons</taxon>
        <taxon>Gunneridae</taxon>
        <taxon>Pentapetalae</taxon>
        <taxon>rosids</taxon>
        <taxon>fabids</taxon>
        <taxon>Oxalidales</taxon>
        <taxon>Cephalotaceae</taxon>
        <taxon>Cephalotus</taxon>
    </lineage>
</organism>
<keyword evidence="2" id="KW-0812">Transmembrane</keyword>
<dbReference type="PANTHER" id="PTHR38396">
    <property type="entry name" value="TRANSMEMBRANE PROTEIN"/>
    <property type="match status" value="1"/>
</dbReference>
<feature type="compositionally biased region" description="Basic and acidic residues" evidence="1">
    <location>
        <begin position="98"/>
        <end position="107"/>
    </location>
</feature>
<reference evidence="4" key="1">
    <citation type="submission" date="2016-04" db="EMBL/GenBank/DDBJ databases">
        <title>Cephalotus genome sequencing.</title>
        <authorList>
            <person name="Fukushima K."/>
            <person name="Hasebe M."/>
            <person name="Fang X."/>
        </authorList>
    </citation>
    <scope>NUCLEOTIDE SEQUENCE [LARGE SCALE GENOMIC DNA]</scope>
    <source>
        <strain evidence="4">cv. St1</strain>
    </source>
</reference>
<keyword evidence="4" id="KW-1185">Reference proteome</keyword>
<evidence type="ECO:0000256" key="1">
    <source>
        <dbReference type="SAM" id="MobiDB-lite"/>
    </source>
</evidence>
<accession>A0A1Q3BCY5</accession>
<protein>
    <submittedName>
        <fullName evidence="3">Uncharacterized protein</fullName>
    </submittedName>
</protein>
<comment type="caution">
    <text evidence="3">The sequence shown here is derived from an EMBL/GenBank/DDBJ whole genome shotgun (WGS) entry which is preliminary data.</text>
</comment>
<keyword evidence="2" id="KW-0472">Membrane</keyword>